<comment type="similarity">
    <text evidence="9">Belongs to the archaeal DnaG primase family.</text>
</comment>
<dbReference type="InterPro" id="IPR034154">
    <property type="entry name" value="TOPRIM_DnaG/twinkle"/>
</dbReference>
<comment type="subunit">
    <text evidence="9">Forms a ternary complex with MCM helicase and DNA.</text>
</comment>
<dbReference type="PATRIC" id="fig|937775.9.peg.151"/>
<name>H1YZ53_9EURY</name>
<dbReference type="GO" id="GO:0003899">
    <property type="term" value="F:DNA-directed RNA polymerase activity"/>
    <property type="evidence" value="ECO:0007669"/>
    <property type="project" value="UniProtKB-UniRule"/>
</dbReference>
<keyword evidence="6" id="KW-0479">Metal-binding</keyword>
<evidence type="ECO:0000313" key="12">
    <source>
        <dbReference type="EMBL" id="EHQ34282.1"/>
    </source>
</evidence>
<gene>
    <name evidence="9" type="primary">dnaG</name>
    <name evidence="12" type="ORF">Metlim_0129</name>
</gene>
<dbReference type="GO" id="GO:0008143">
    <property type="term" value="F:poly(A) binding"/>
    <property type="evidence" value="ECO:0007669"/>
    <property type="project" value="InterPro"/>
</dbReference>
<keyword evidence="8 9" id="KW-0804">Transcription</keyword>
<dbReference type="EMBL" id="CM001436">
    <property type="protein sequence ID" value="EHQ34282.1"/>
    <property type="molecule type" value="Genomic_DNA"/>
</dbReference>
<evidence type="ECO:0000256" key="3">
    <source>
        <dbReference type="ARBA" id="ARBA00022679"/>
    </source>
</evidence>
<reference evidence="12 13" key="1">
    <citation type="submission" date="2011-10" db="EMBL/GenBank/DDBJ databases">
        <title>The Improved High-Quality Draft genome of Methanoplanus limicola DSM 2279.</title>
        <authorList>
            <consortium name="US DOE Joint Genome Institute (JGI-PGF)"/>
            <person name="Lucas S."/>
            <person name="Copeland A."/>
            <person name="Lapidus A."/>
            <person name="Glavina del Rio T."/>
            <person name="Dalin E."/>
            <person name="Tice H."/>
            <person name="Bruce D."/>
            <person name="Goodwin L."/>
            <person name="Pitluck S."/>
            <person name="Peters L."/>
            <person name="Mikhailova N."/>
            <person name="Lu M."/>
            <person name="Kyrpides N."/>
            <person name="Mavromatis K."/>
            <person name="Ivanova N."/>
            <person name="Markowitz V."/>
            <person name="Cheng J.-F."/>
            <person name="Hugenholtz P."/>
            <person name="Woyke T."/>
            <person name="Wu D."/>
            <person name="Wirth R."/>
            <person name="Brambilla E.-M."/>
            <person name="Klenk H.-P."/>
            <person name="Eisen J.A."/>
        </authorList>
    </citation>
    <scope>NUCLEOTIDE SEQUENCE [LARGE SCALE GENOMIC DNA]</scope>
    <source>
        <strain evidence="12 13">DSM 2279</strain>
    </source>
</reference>
<dbReference type="InterPro" id="IPR020607">
    <property type="entry name" value="Primase_DnaG_arc"/>
</dbReference>
<evidence type="ECO:0000256" key="8">
    <source>
        <dbReference type="ARBA" id="ARBA00023163"/>
    </source>
</evidence>
<evidence type="ECO:0000256" key="5">
    <source>
        <dbReference type="ARBA" id="ARBA00022705"/>
    </source>
</evidence>
<dbReference type="SMART" id="SM00493">
    <property type="entry name" value="TOPRIM"/>
    <property type="match status" value="1"/>
</dbReference>
<dbReference type="Pfam" id="PF13662">
    <property type="entry name" value="Toprim_4"/>
    <property type="match status" value="1"/>
</dbReference>
<dbReference type="InterPro" id="IPR050219">
    <property type="entry name" value="DnaG_primase"/>
</dbReference>
<keyword evidence="13" id="KW-1185">Reference proteome</keyword>
<dbReference type="PANTHER" id="PTHR30313">
    <property type="entry name" value="DNA PRIMASE"/>
    <property type="match status" value="1"/>
</dbReference>
<dbReference type="PANTHER" id="PTHR30313:SF2">
    <property type="entry name" value="DNA PRIMASE"/>
    <property type="match status" value="1"/>
</dbReference>
<evidence type="ECO:0000256" key="7">
    <source>
        <dbReference type="ARBA" id="ARBA00022842"/>
    </source>
</evidence>
<keyword evidence="1 9" id="KW-0240">DNA-directed RNA polymerase</keyword>
<protein>
    <recommendedName>
        <fullName evidence="9">DNA primase DnaG</fullName>
        <ecNumber evidence="9">2.7.7.101</ecNumber>
    </recommendedName>
</protein>
<comment type="function">
    <text evidence="9">RNA polymerase that catalyzes the synthesis of short RNA molecules used as primers for DNA polymerase during DNA replication.</text>
</comment>
<dbReference type="Proteomes" id="UP000005741">
    <property type="component" value="Chromosome"/>
</dbReference>
<feature type="domain" description="Toprim" evidence="11">
    <location>
        <begin position="171"/>
        <end position="250"/>
    </location>
</feature>
<keyword evidence="4 9" id="KW-0548">Nucleotidyltransferase</keyword>
<keyword evidence="3 9" id="KW-0808">Transferase</keyword>
<dbReference type="AlphaFoldDB" id="H1YZ53"/>
<keyword evidence="7" id="KW-0460">Magnesium</keyword>
<keyword evidence="5 9" id="KW-0235">DNA replication</keyword>
<feature type="region of interest" description="Disordered" evidence="10">
    <location>
        <begin position="288"/>
        <end position="307"/>
    </location>
</feature>
<dbReference type="OrthoDB" id="8643at2157"/>
<dbReference type="SUPFAM" id="SSF56731">
    <property type="entry name" value="DNA primase core"/>
    <property type="match status" value="1"/>
</dbReference>
<dbReference type="RefSeq" id="WP_004075862.1">
    <property type="nucleotide sequence ID" value="NZ_CM001436.1"/>
</dbReference>
<evidence type="ECO:0000313" key="13">
    <source>
        <dbReference type="Proteomes" id="UP000005741"/>
    </source>
</evidence>
<dbReference type="EC" id="2.7.7.101" evidence="9"/>
<dbReference type="GO" id="GO:0046872">
    <property type="term" value="F:metal ion binding"/>
    <property type="evidence" value="ECO:0007669"/>
    <property type="project" value="UniProtKB-KW"/>
</dbReference>
<dbReference type="InParanoid" id="H1YZ53"/>
<accession>H1YZ53</accession>
<dbReference type="STRING" id="937775.Metlim_0129"/>
<dbReference type="GO" id="GO:0000178">
    <property type="term" value="C:exosome (RNase complex)"/>
    <property type="evidence" value="ECO:0007669"/>
    <property type="project" value="InterPro"/>
</dbReference>
<keyword evidence="2 9" id="KW-0639">Primosome</keyword>
<evidence type="ECO:0000256" key="2">
    <source>
        <dbReference type="ARBA" id="ARBA00022515"/>
    </source>
</evidence>
<dbReference type="GO" id="GO:0005737">
    <property type="term" value="C:cytoplasm"/>
    <property type="evidence" value="ECO:0007669"/>
    <property type="project" value="TreeGrafter"/>
</dbReference>
<dbReference type="NCBIfam" id="NF003108">
    <property type="entry name" value="PRK04031.1-1"/>
    <property type="match status" value="1"/>
</dbReference>
<dbReference type="Gene3D" id="3.40.1360.10">
    <property type="match status" value="1"/>
</dbReference>
<dbReference type="HOGENOM" id="CLU_034626_0_0_2"/>
<organism evidence="12 13">
    <name type="scientific">Methanoplanus limicola DSM 2279</name>
    <dbReference type="NCBI Taxonomy" id="937775"/>
    <lineage>
        <taxon>Archaea</taxon>
        <taxon>Methanobacteriati</taxon>
        <taxon>Methanobacteriota</taxon>
        <taxon>Stenosarchaea group</taxon>
        <taxon>Methanomicrobia</taxon>
        <taxon>Methanomicrobiales</taxon>
        <taxon>Methanomicrobiaceae</taxon>
        <taxon>Methanoplanus</taxon>
    </lineage>
</organism>
<evidence type="ECO:0000256" key="4">
    <source>
        <dbReference type="ARBA" id="ARBA00022695"/>
    </source>
</evidence>
<dbReference type="HAMAP" id="MF_00007">
    <property type="entry name" value="DNA_primase_DnaG_arc"/>
    <property type="match status" value="1"/>
</dbReference>
<proteinExistence type="inferred from homology"/>
<dbReference type="PROSITE" id="PS50880">
    <property type="entry name" value="TOPRIM"/>
    <property type="match status" value="1"/>
</dbReference>
<dbReference type="GO" id="GO:1990077">
    <property type="term" value="C:primosome complex"/>
    <property type="evidence" value="ECO:0007669"/>
    <property type="project" value="UniProtKB-KW"/>
</dbReference>
<evidence type="ECO:0000256" key="6">
    <source>
        <dbReference type="ARBA" id="ARBA00022723"/>
    </source>
</evidence>
<dbReference type="InterPro" id="IPR006171">
    <property type="entry name" value="TOPRIM_dom"/>
</dbReference>
<dbReference type="GO" id="GO:0000428">
    <property type="term" value="C:DNA-directed RNA polymerase complex"/>
    <property type="evidence" value="ECO:0007669"/>
    <property type="project" value="UniProtKB-KW"/>
</dbReference>
<evidence type="ECO:0000256" key="10">
    <source>
        <dbReference type="SAM" id="MobiDB-lite"/>
    </source>
</evidence>
<evidence type="ECO:0000259" key="11">
    <source>
        <dbReference type="PROSITE" id="PS50880"/>
    </source>
</evidence>
<dbReference type="FunCoup" id="H1YZ53">
    <property type="interactions" value="12"/>
</dbReference>
<evidence type="ECO:0000256" key="9">
    <source>
        <dbReference type="HAMAP-Rule" id="MF_00007"/>
    </source>
</evidence>
<comment type="catalytic activity">
    <reaction evidence="9">
        <text>ssDNA + n NTP = ssDNA/pppN(pN)n-1 hybrid + (n-1) diphosphate.</text>
        <dbReference type="EC" id="2.7.7.101"/>
    </reaction>
</comment>
<dbReference type="GO" id="GO:0006269">
    <property type="term" value="P:DNA replication, synthesis of primer"/>
    <property type="evidence" value="ECO:0007669"/>
    <property type="project" value="UniProtKB-UniRule"/>
</dbReference>
<evidence type="ECO:0000256" key="1">
    <source>
        <dbReference type="ARBA" id="ARBA00022478"/>
    </source>
</evidence>
<dbReference type="CDD" id="cd01029">
    <property type="entry name" value="TOPRIM_primases"/>
    <property type="match status" value="1"/>
</dbReference>
<sequence length="403" mass="44964">MYLSETTKYQIHATFEAEGIVEKSDVIGAIFGQTEGILGEDLDLRDLQRSGRLGRIDVRTESRKGQTKGEITIYSSIDKIETALLAASLETIERVGPCASRFAIRNIEDIRISKRKVIISRAKELLAGSFEECDFDTNEILDEIREHSRIEKVIEYGPEKLPSGPNVVDSDAIIVVEGRADVINLLRYGIKNAIAVEGTNVPASIIDLCEKKTATAFMDGDRGGDLIISELLQVADIDFIAVSPRGKNVEEMTRKEIIKPLRNKIPAELALTSEGRLDTNILSLHSEKMRKEKEEEDKKEQNEPVMPQHEKLLHSMMKEVREQNIVRFLSVADETISEYPSDEIEAALKKADDNVSGVVTGQTIDQNLLDLIAMHGISMIAAPDFRDIVKKPVSVRLMKINQP</sequence>